<gene>
    <name evidence="1" type="ORF">ARMGADRAFT_1048120</name>
</gene>
<evidence type="ECO:0000313" key="2">
    <source>
        <dbReference type="Proteomes" id="UP000217790"/>
    </source>
</evidence>
<reference evidence="2" key="1">
    <citation type="journal article" date="2017" name="Nat. Ecol. Evol.">
        <title>Genome expansion and lineage-specific genetic innovations in the forest pathogenic fungi Armillaria.</title>
        <authorList>
            <person name="Sipos G."/>
            <person name="Prasanna A.N."/>
            <person name="Walter M.C."/>
            <person name="O'Connor E."/>
            <person name="Balint B."/>
            <person name="Krizsan K."/>
            <person name="Kiss B."/>
            <person name="Hess J."/>
            <person name="Varga T."/>
            <person name="Slot J."/>
            <person name="Riley R."/>
            <person name="Boka B."/>
            <person name="Rigling D."/>
            <person name="Barry K."/>
            <person name="Lee J."/>
            <person name="Mihaltcheva S."/>
            <person name="LaButti K."/>
            <person name="Lipzen A."/>
            <person name="Waldron R."/>
            <person name="Moloney N.M."/>
            <person name="Sperisen C."/>
            <person name="Kredics L."/>
            <person name="Vagvoelgyi C."/>
            <person name="Patrignani A."/>
            <person name="Fitzpatrick D."/>
            <person name="Nagy I."/>
            <person name="Doyle S."/>
            <person name="Anderson J.B."/>
            <person name="Grigoriev I.V."/>
            <person name="Gueldener U."/>
            <person name="Muensterkoetter M."/>
            <person name="Nagy L.G."/>
        </authorList>
    </citation>
    <scope>NUCLEOTIDE SEQUENCE [LARGE SCALE GENOMIC DNA]</scope>
    <source>
        <strain evidence="2">Ar21-2</strain>
    </source>
</reference>
<accession>A0A2H3CTQ4</accession>
<proteinExistence type="predicted"/>
<dbReference type="Proteomes" id="UP000217790">
    <property type="component" value="Unassembled WGS sequence"/>
</dbReference>
<dbReference type="EMBL" id="KZ293695">
    <property type="protein sequence ID" value="PBK84824.1"/>
    <property type="molecule type" value="Genomic_DNA"/>
</dbReference>
<evidence type="ECO:0000313" key="1">
    <source>
        <dbReference type="EMBL" id="PBK84824.1"/>
    </source>
</evidence>
<keyword evidence="2" id="KW-1185">Reference proteome</keyword>
<dbReference type="InParanoid" id="A0A2H3CTQ4"/>
<dbReference type="STRING" id="47427.A0A2H3CTQ4"/>
<sequence>MTGHPVNKHTIRPKVQALIWSGLDPKCAKVFNYTTEHMETYKISWENIYNMDKKGIQLEDRRRGSQWKYFFSWDNKSKYKLNSDDLQLVTIIKAACTDGTKCNVSTKLNTWHTTHITKSSITDDYVELEWFKQDFIEYIWEHNVHLFCLPPYMTHCLQPLNVSIFGLLQNTWFNQCDKLLEATREATELRDVVTEYMKAQ</sequence>
<dbReference type="OrthoDB" id="3265672at2759"/>
<organism evidence="1 2">
    <name type="scientific">Armillaria gallica</name>
    <name type="common">Bulbous honey fungus</name>
    <name type="synonym">Armillaria bulbosa</name>
    <dbReference type="NCBI Taxonomy" id="47427"/>
    <lineage>
        <taxon>Eukaryota</taxon>
        <taxon>Fungi</taxon>
        <taxon>Dikarya</taxon>
        <taxon>Basidiomycota</taxon>
        <taxon>Agaricomycotina</taxon>
        <taxon>Agaricomycetes</taxon>
        <taxon>Agaricomycetidae</taxon>
        <taxon>Agaricales</taxon>
        <taxon>Marasmiineae</taxon>
        <taxon>Physalacriaceae</taxon>
        <taxon>Armillaria</taxon>
    </lineage>
</organism>
<name>A0A2H3CTQ4_ARMGA</name>
<dbReference type="AlphaFoldDB" id="A0A2H3CTQ4"/>
<protein>
    <recommendedName>
        <fullName evidence="3">DDE-1 domain-containing protein</fullName>
    </recommendedName>
</protein>
<evidence type="ECO:0008006" key="3">
    <source>
        <dbReference type="Google" id="ProtNLM"/>
    </source>
</evidence>